<dbReference type="PATRIC" id="fig|933944.5.peg.558"/>
<evidence type="ECO:0000313" key="3">
    <source>
        <dbReference type="Proteomes" id="UP000176087"/>
    </source>
</evidence>
<evidence type="ECO:0000313" key="2">
    <source>
        <dbReference type="EMBL" id="OEU89800.1"/>
    </source>
</evidence>
<evidence type="ECO:0000259" key="1">
    <source>
        <dbReference type="Pfam" id="PF04149"/>
    </source>
</evidence>
<dbReference type="InterPro" id="IPR007278">
    <property type="entry name" value="DUF397"/>
</dbReference>
<reference evidence="2 3" key="1">
    <citation type="journal article" date="2016" name="Front. Microbiol.">
        <title>Comparative Genomics Analysis of Streptomyces Species Reveals Their Adaptation to the Marine Environment and Their Diversity at the Genomic Level.</title>
        <authorList>
            <person name="Tian X."/>
            <person name="Zhang Z."/>
            <person name="Yang T."/>
            <person name="Chen M."/>
            <person name="Li J."/>
            <person name="Chen F."/>
            <person name="Yang J."/>
            <person name="Li W."/>
            <person name="Zhang B."/>
            <person name="Zhang Z."/>
            <person name="Wu J."/>
            <person name="Zhang C."/>
            <person name="Long L."/>
            <person name="Xiao J."/>
        </authorList>
    </citation>
    <scope>NUCLEOTIDE SEQUENCE [LARGE SCALE GENOMIC DNA]</scope>
    <source>
        <strain evidence="2 3">SCSIO 10390</strain>
    </source>
</reference>
<dbReference type="AlphaFoldDB" id="A0A1E7JNI2"/>
<organism evidence="2 3">
    <name type="scientific">Streptomyces abyssalis</name>
    <dbReference type="NCBI Taxonomy" id="933944"/>
    <lineage>
        <taxon>Bacteria</taxon>
        <taxon>Bacillati</taxon>
        <taxon>Actinomycetota</taxon>
        <taxon>Actinomycetes</taxon>
        <taxon>Kitasatosporales</taxon>
        <taxon>Streptomycetaceae</taxon>
        <taxon>Streptomyces</taxon>
    </lineage>
</organism>
<dbReference type="Proteomes" id="UP000176087">
    <property type="component" value="Unassembled WGS sequence"/>
</dbReference>
<dbReference type="RefSeq" id="WP_070013132.1">
    <property type="nucleotide sequence ID" value="NZ_LJGS01000044.1"/>
</dbReference>
<dbReference type="STRING" id="933944.AN215_08875"/>
<name>A0A1E7JNI2_9ACTN</name>
<gene>
    <name evidence="2" type="ORF">AN215_08875</name>
</gene>
<dbReference type="OrthoDB" id="3482540at2"/>
<keyword evidence="3" id="KW-1185">Reference proteome</keyword>
<sequence>MAIQQGNTTEWTKSTYSANGACVEVKSPTRCAVAVRDSKVPHGPSLSFPPGAWAGFVAGLSGGEDAGTA</sequence>
<proteinExistence type="predicted"/>
<accession>A0A1E7JNI2</accession>
<dbReference type="Pfam" id="PF04149">
    <property type="entry name" value="DUF397"/>
    <property type="match status" value="1"/>
</dbReference>
<dbReference type="EMBL" id="LJGT01000038">
    <property type="protein sequence ID" value="OEU89800.1"/>
    <property type="molecule type" value="Genomic_DNA"/>
</dbReference>
<comment type="caution">
    <text evidence="2">The sequence shown here is derived from an EMBL/GenBank/DDBJ whole genome shotgun (WGS) entry which is preliminary data.</text>
</comment>
<protein>
    <submittedName>
        <fullName evidence="2">Toxin</fullName>
    </submittedName>
</protein>
<feature type="domain" description="DUF397" evidence="1">
    <location>
        <begin position="10"/>
        <end position="60"/>
    </location>
</feature>